<evidence type="ECO:0000313" key="2">
    <source>
        <dbReference type="Proteomes" id="UP001151760"/>
    </source>
</evidence>
<protein>
    <recommendedName>
        <fullName evidence="3">Reverse transcriptase domain-containing protein</fullName>
    </recommendedName>
</protein>
<name>A0ABQ4YP74_9ASTR</name>
<accession>A0ABQ4YP74</accession>
<evidence type="ECO:0008006" key="3">
    <source>
        <dbReference type="Google" id="ProtNLM"/>
    </source>
</evidence>
<comment type="caution">
    <text evidence="1">The sequence shown here is derived from an EMBL/GenBank/DDBJ whole genome shotgun (WGS) entry which is preliminary data.</text>
</comment>
<evidence type="ECO:0000313" key="1">
    <source>
        <dbReference type="EMBL" id="GJS79669.1"/>
    </source>
</evidence>
<organism evidence="1 2">
    <name type="scientific">Tanacetum coccineum</name>
    <dbReference type="NCBI Taxonomy" id="301880"/>
    <lineage>
        <taxon>Eukaryota</taxon>
        <taxon>Viridiplantae</taxon>
        <taxon>Streptophyta</taxon>
        <taxon>Embryophyta</taxon>
        <taxon>Tracheophyta</taxon>
        <taxon>Spermatophyta</taxon>
        <taxon>Magnoliopsida</taxon>
        <taxon>eudicotyledons</taxon>
        <taxon>Gunneridae</taxon>
        <taxon>Pentapetalae</taxon>
        <taxon>asterids</taxon>
        <taxon>campanulids</taxon>
        <taxon>Asterales</taxon>
        <taxon>Asteraceae</taxon>
        <taxon>Asteroideae</taxon>
        <taxon>Anthemideae</taxon>
        <taxon>Anthemidinae</taxon>
        <taxon>Tanacetum</taxon>
    </lineage>
</organism>
<gene>
    <name evidence="1" type="ORF">Tco_0729550</name>
</gene>
<keyword evidence="2" id="KW-1185">Reference proteome</keyword>
<proteinExistence type="predicted"/>
<reference evidence="1" key="1">
    <citation type="journal article" date="2022" name="Int. J. Mol. Sci.">
        <title>Draft Genome of Tanacetum Coccineum: Genomic Comparison of Closely Related Tanacetum-Family Plants.</title>
        <authorList>
            <person name="Yamashiro T."/>
            <person name="Shiraishi A."/>
            <person name="Nakayama K."/>
            <person name="Satake H."/>
        </authorList>
    </citation>
    <scope>NUCLEOTIDE SEQUENCE</scope>
</reference>
<reference evidence="1" key="2">
    <citation type="submission" date="2022-01" db="EMBL/GenBank/DDBJ databases">
        <authorList>
            <person name="Yamashiro T."/>
            <person name="Shiraishi A."/>
            <person name="Satake H."/>
            <person name="Nakayama K."/>
        </authorList>
    </citation>
    <scope>NUCLEOTIDE SEQUENCE</scope>
</reference>
<sequence length="202" mass="23885">MKFMIVCHEKVVRIPLEGDEILWVHGERTQGVVKTLVNTKLDEPKLSDISVTRVSYDLVIFCEEHQCRLLRREAWIYLKLVLELLRKEKLYAKERVKPRRVRAMAMTIQYGVRGMILAAQSEAFKQENALAGRLHGLDQQMERKEDENIMDRKIRNLKRSKIPLVKVHWNSKRGPEFTWERKDHMKSKYPQLFVDRAVESAS</sequence>
<dbReference type="EMBL" id="BQNB010010613">
    <property type="protein sequence ID" value="GJS79669.1"/>
    <property type="molecule type" value="Genomic_DNA"/>
</dbReference>
<dbReference type="Proteomes" id="UP001151760">
    <property type="component" value="Unassembled WGS sequence"/>
</dbReference>